<keyword evidence="3" id="KW-1185">Reference proteome</keyword>
<feature type="region of interest" description="Disordered" evidence="1">
    <location>
        <begin position="175"/>
        <end position="196"/>
    </location>
</feature>
<evidence type="ECO:0000256" key="1">
    <source>
        <dbReference type="SAM" id="MobiDB-lite"/>
    </source>
</evidence>
<evidence type="ECO:0000313" key="3">
    <source>
        <dbReference type="Proteomes" id="UP000653565"/>
    </source>
</evidence>
<feature type="compositionally biased region" description="Basic and acidic residues" evidence="1">
    <location>
        <begin position="185"/>
        <end position="196"/>
    </location>
</feature>
<proteinExistence type="predicted"/>
<protein>
    <submittedName>
        <fullName evidence="2">Uncharacterized protein</fullName>
    </submittedName>
</protein>
<evidence type="ECO:0000313" key="2">
    <source>
        <dbReference type="EMBL" id="KAF4242948.1"/>
    </source>
</evidence>
<sequence length="213" mass="23663">MLSAFCVSQTFLPSSTALLLWESSRSCALGKGSEEQTETKVVFGVDPGTGIEARYVEHIARQQSEVPRLELSVRIGRLNAGLQPTGHYQEGPRLEDPPLRTLKMNGTMMKKKTSHQAASVGRTARKYPVPEHPISRWMECNDVVKALPQLAAPLHDLIKPMVLAARCKNVTADNTTAEVQGEQPAHSEEAGRWETDVPHRPRCPYRRFLHFGG</sequence>
<dbReference type="Proteomes" id="UP000653565">
    <property type="component" value="Unassembled WGS sequence"/>
</dbReference>
<reference evidence="2" key="1">
    <citation type="journal article" date="2020" name="bioRxiv">
        <title>Genomic and phenotypic heterogeneity of clinical isolates of the human pathogens Aspergillus fumigatus, Aspergillus lentulus and Aspergillus fumigatiaffinis.</title>
        <authorList>
            <person name="dos Santos R.A.C."/>
            <person name="Steenwyk J.L."/>
            <person name="Rivero-Menendez O."/>
            <person name="Mead M.E."/>
            <person name="Silva L.P."/>
            <person name="Bastos R.W."/>
            <person name="Alastruey-Izquierdo A."/>
            <person name="Goldman G.H."/>
            <person name="Rokas A."/>
        </authorList>
    </citation>
    <scope>NUCLEOTIDE SEQUENCE</scope>
    <source>
        <strain evidence="2">CNM-CM6805</strain>
    </source>
</reference>
<dbReference type="AlphaFoldDB" id="A0A8H4HGB1"/>
<gene>
    <name evidence="2" type="ORF">CNMCM6805_002056</name>
</gene>
<accession>A0A8H4HGB1</accession>
<dbReference type="EMBL" id="JAAAPX010000014">
    <property type="protein sequence ID" value="KAF4242948.1"/>
    <property type="molecule type" value="Genomic_DNA"/>
</dbReference>
<organism evidence="2 3">
    <name type="scientific">Aspergillus fumigatiaffinis</name>
    <dbReference type="NCBI Taxonomy" id="340414"/>
    <lineage>
        <taxon>Eukaryota</taxon>
        <taxon>Fungi</taxon>
        <taxon>Dikarya</taxon>
        <taxon>Ascomycota</taxon>
        <taxon>Pezizomycotina</taxon>
        <taxon>Eurotiomycetes</taxon>
        <taxon>Eurotiomycetidae</taxon>
        <taxon>Eurotiales</taxon>
        <taxon>Aspergillaceae</taxon>
        <taxon>Aspergillus</taxon>
        <taxon>Aspergillus subgen. Fumigati</taxon>
    </lineage>
</organism>
<comment type="caution">
    <text evidence="2">The sequence shown here is derived from an EMBL/GenBank/DDBJ whole genome shotgun (WGS) entry which is preliminary data.</text>
</comment>
<name>A0A8H4HGB1_9EURO</name>
<reference evidence="2" key="2">
    <citation type="submission" date="2020-04" db="EMBL/GenBank/DDBJ databases">
        <authorList>
            <person name="Santos R.A.C."/>
            <person name="Steenwyk J.L."/>
            <person name="Rivero-Menendez O."/>
            <person name="Mead M.E."/>
            <person name="Silva L.P."/>
            <person name="Bastos R.W."/>
            <person name="Alastruey-Izquierdo A."/>
            <person name="Goldman G.H."/>
            <person name="Rokas A."/>
        </authorList>
    </citation>
    <scope>NUCLEOTIDE SEQUENCE</scope>
    <source>
        <strain evidence="2">CNM-CM6805</strain>
    </source>
</reference>